<organism evidence="1 2">
    <name type="scientific">Methylomonas albis</name>
    <dbReference type="NCBI Taxonomy" id="1854563"/>
    <lineage>
        <taxon>Bacteria</taxon>
        <taxon>Pseudomonadati</taxon>
        <taxon>Pseudomonadota</taxon>
        <taxon>Gammaproteobacteria</taxon>
        <taxon>Methylococcales</taxon>
        <taxon>Methylococcaceae</taxon>
        <taxon>Methylomonas</taxon>
    </lineage>
</organism>
<accession>A0ABR9D5S4</accession>
<name>A0ABR9D5S4_9GAMM</name>
<gene>
    <name evidence="1" type="ORF">IE877_20015</name>
</gene>
<comment type="caution">
    <text evidence="1">The sequence shown here is derived from an EMBL/GenBank/DDBJ whole genome shotgun (WGS) entry which is preliminary data.</text>
</comment>
<dbReference type="EMBL" id="JACXSS010000001">
    <property type="protein sequence ID" value="MBD9358131.1"/>
    <property type="molecule type" value="Genomic_DNA"/>
</dbReference>
<dbReference type="RefSeq" id="WP_192376363.1">
    <property type="nucleotide sequence ID" value="NZ_CAJHIV010000001.1"/>
</dbReference>
<protein>
    <submittedName>
        <fullName evidence="1">Uncharacterized protein</fullName>
    </submittedName>
</protein>
<proteinExistence type="predicted"/>
<evidence type="ECO:0000313" key="2">
    <source>
        <dbReference type="Proteomes" id="UP000652176"/>
    </source>
</evidence>
<dbReference type="Proteomes" id="UP000652176">
    <property type="component" value="Unassembled WGS sequence"/>
</dbReference>
<sequence length="51" mass="5593">MSATVRIVLYIQGKPKLALADKLTLSADDYLQVSITMNLAFVLKQAAKDKP</sequence>
<evidence type="ECO:0000313" key="1">
    <source>
        <dbReference type="EMBL" id="MBD9358131.1"/>
    </source>
</evidence>
<keyword evidence="2" id="KW-1185">Reference proteome</keyword>
<reference evidence="1 2" key="1">
    <citation type="submission" date="2020-09" db="EMBL/GenBank/DDBJ databases">
        <title>Methylomonas albis sp. nov. and Methylomonas fluvii sp. nov.: Two cold-adapted methanotrophs from the River Elbe and an amended description of Methylovulum psychrotolerans strain Eb1.</title>
        <authorList>
            <person name="Bussmann I.K."/>
            <person name="Klings K.-W."/>
            <person name="Warnstedt J."/>
            <person name="Hoppert M."/>
            <person name="Saborowski A."/>
            <person name="Horn F."/>
            <person name="Liebner S."/>
        </authorList>
    </citation>
    <scope>NUCLEOTIDE SEQUENCE [LARGE SCALE GENOMIC DNA]</scope>
    <source>
        <strain evidence="1 2">EbA</strain>
    </source>
</reference>